<comment type="caution">
    <text evidence="7">The sequence shown here is derived from an EMBL/GenBank/DDBJ whole genome shotgun (WGS) entry which is preliminary data.</text>
</comment>
<evidence type="ECO:0000313" key="8">
    <source>
        <dbReference type="Proteomes" id="UP000696931"/>
    </source>
</evidence>
<gene>
    <name evidence="7" type="ORF">HZA61_13070</name>
</gene>
<evidence type="ECO:0000256" key="2">
    <source>
        <dbReference type="ARBA" id="ARBA00022475"/>
    </source>
</evidence>
<feature type="transmembrane region" description="Helical" evidence="6">
    <location>
        <begin position="419"/>
        <end position="441"/>
    </location>
</feature>
<evidence type="ECO:0000256" key="5">
    <source>
        <dbReference type="ARBA" id="ARBA00023136"/>
    </source>
</evidence>
<evidence type="ECO:0000313" key="7">
    <source>
        <dbReference type="EMBL" id="MBI5170414.1"/>
    </source>
</evidence>
<comment type="subcellular location">
    <subcellularLocation>
        <location evidence="1">Cell membrane</location>
        <topology evidence="1">Multi-pass membrane protein</topology>
    </subcellularLocation>
</comment>
<evidence type="ECO:0000256" key="3">
    <source>
        <dbReference type="ARBA" id="ARBA00022692"/>
    </source>
</evidence>
<sequence length="473" mass="52628">MRILSWYILRQHLVPFLLGLGVVTFLFQMDALFQYLDLVLNRGVPVWAVVQMFVLSLGFVAVLSVPCAVLVAELMVFGRLSQDNEITALRASGVHLFRAIIPSLLASVVLAIGLTLFNNHVYPEVNHAFANLLVDIQRMRPTVRLQEGVFITDLPGYNLLVQSVNSRTSEMRGVTIYQLNNGATPTTILAKTGRLSYTPDGRTAVLELRDGEIHEIPASAEGPRTYHKMRFEKHKIFIQDAGGMLDRTVRNSRSDREKSARVLLDERKQIEDQYDRSLRVRRERFQALGVDARDLEALAPERAPLAQRPALRWAALTHKGWALAPVAQKVPALAMDVDLWKLESESLRKRIATLSVEVHKKFALPAACVVFVLIGAPIGMRVKRAGPAVAFLSIGFFLLYYVCLVGGEELADRLLLPAWLAIWLANILLGLLGVDLTARACDVRLPWHRRHVHSRVPAGADPSGRRPATGAAT</sequence>
<dbReference type="Proteomes" id="UP000696931">
    <property type="component" value="Unassembled WGS sequence"/>
</dbReference>
<dbReference type="InterPro" id="IPR005495">
    <property type="entry name" value="LptG/LptF_permease"/>
</dbReference>
<keyword evidence="2" id="KW-1003">Cell membrane</keyword>
<keyword evidence="4 6" id="KW-1133">Transmembrane helix</keyword>
<organism evidence="7 8">
    <name type="scientific">Eiseniibacteriota bacterium</name>
    <dbReference type="NCBI Taxonomy" id="2212470"/>
    <lineage>
        <taxon>Bacteria</taxon>
        <taxon>Candidatus Eiseniibacteriota</taxon>
    </lineage>
</organism>
<dbReference type="PANTHER" id="PTHR33529:SF6">
    <property type="entry name" value="YJGP_YJGQ FAMILY PERMEASE"/>
    <property type="match status" value="1"/>
</dbReference>
<feature type="transmembrane region" description="Helical" evidence="6">
    <location>
        <begin position="362"/>
        <end position="380"/>
    </location>
</feature>
<protein>
    <submittedName>
        <fullName evidence="7">LptF/LptG family permease</fullName>
    </submittedName>
</protein>
<accession>A0A933WBK3</accession>
<feature type="transmembrane region" description="Helical" evidence="6">
    <location>
        <begin position="96"/>
        <end position="117"/>
    </location>
</feature>
<keyword evidence="5 6" id="KW-0472">Membrane</keyword>
<dbReference type="Pfam" id="PF03739">
    <property type="entry name" value="LptF_LptG"/>
    <property type="match status" value="1"/>
</dbReference>
<reference evidence="7" key="1">
    <citation type="submission" date="2020-07" db="EMBL/GenBank/DDBJ databases">
        <title>Huge and variable diversity of episymbiotic CPR bacteria and DPANN archaea in groundwater ecosystems.</title>
        <authorList>
            <person name="He C.Y."/>
            <person name="Keren R."/>
            <person name="Whittaker M."/>
            <person name="Farag I.F."/>
            <person name="Doudna J."/>
            <person name="Cate J.H.D."/>
            <person name="Banfield J.F."/>
        </authorList>
    </citation>
    <scope>NUCLEOTIDE SEQUENCE</scope>
    <source>
        <strain evidence="7">NC_groundwater_1813_Pr3_B-0.1um_71_17</strain>
    </source>
</reference>
<dbReference type="AlphaFoldDB" id="A0A933WBK3"/>
<name>A0A933WBK3_UNCEI</name>
<evidence type="ECO:0000256" key="4">
    <source>
        <dbReference type="ARBA" id="ARBA00022989"/>
    </source>
</evidence>
<feature type="transmembrane region" description="Helical" evidence="6">
    <location>
        <begin position="387"/>
        <end position="407"/>
    </location>
</feature>
<dbReference type="EMBL" id="JACRIW010000092">
    <property type="protein sequence ID" value="MBI5170414.1"/>
    <property type="molecule type" value="Genomic_DNA"/>
</dbReference>
<feature type="transmembrane region" description="Helical" evidence="6">
    <location>
        <begin position="12"/>
        <end position="33"/>
    </location>
</feature>
<evidence type="ECO:0000256" key="1">
    <source>
        <dbReference type="ARBA" id="ARBA00004651"/>
    </source>
</evidence>
<dbReference type="GO" id="GO:0015920">
    <property type="term" value="P:lipopolysaccharide transport"/>
    <property type="evidence" value="ECO:0007669"/>
    <property type="project" value="TreeGrafter"/>
</dbReference>
<feature type="transmembrane region" description="Helical" evidence="6">
    <location>
        <begin position="53"/>
        <end position="76"/>
    </location>
</feature>
<dbReference type="PANTHER" id="PTHR33529">
    <property type="entry name" value="SLR0882 PROTEIN-RELATED"/>
    <property type="match status" value="1"/>
</dbReference>
<proteinExistence type="predicted"/>
<keyword evidence="3 6" id="KW-0812">Transmembrane</keyword>
<dbReference type="GO" id="GO:0043190">
    <property type="term" value="C:ATP-binding cassette (ABC) transporter complex"/>
    <property type="evidence" value="ECO:0007669"/>
    <property type="project" value="TreeGrafter"/>
</dbReference>
<evidence type="ECO:0000256" key="6">
    <source>
        <dbReference type="SAM" id="Phobius"/>
    </source>
</evidence>